<evidence type="ECO:0000313" key="6">
    <source>
        <dbReference type="Proteomes" id="UP000276443"/>
    </source>
</evidence>
<dbReference type="EMBL" id="RKRF01000009">
    <property type="protein sequence ID" value="RPF53407.1"/>
    <property type="molecule type" value="Genomic_DNA"/>
</dbReference>
<dbReference type="Pfam" id="PF01476">
    <property type="entry name" value="LysM"/>
    <property type="match status" value="2"/>
</dbReference>
<evidence type="ECO:0000259" key="4">
    <source>
        <dbReference type="PROSITE" id="PS51782"/>
    </source>
</evidence>
<protein>
    <submittedName>
        <fullName evidence="5">3D (Asp-Asp-Asp) domain-containing protein</fullName>
    </submittedName>
</protein>
<evidence type="ECO:0000256" key="2">
    <source>
        <dbReference type="SAM" id="MobiDB-lite"/>
    </source>
</evidence>
<dbReference type="PANTHER" id="PTHR39160">
    <property type="entry name" value="CELL WALL-BINDING PROTEIN YOCH"/>
    <property type="match status" value="1"/>
</dbReference>
<proteinExistence type="predicted"/>
<dbReference type="Gene3D" id="3.10.350.10">
    <property type="entry name" value="LysM domain"/>
    <property type="match status" value="2"/>
</dbReference>
<dbReference type="CDD" id="cd00118">
    <property type="entry name" value="LysM"/>
    <property type="match status" value="2"/>
</dbReference>
<dbReference type="AlphaFoldDB" id="A0A3N5B7W8"/>
<dbReference type="Gene3D" id="2.40.40.10">
    <property type="entry name" value="RlpA-like domain"/>
    <property type="match status" value="1"/>
</dbReference>
<dbReference type="InterPro" id="IPR010611">
    <property type="entry name" value="3D_dom"/>
</dbReference>
<name>A0A3N5B7W8_9BACI</name>
<dbReference type="Proteomes" id="UP000276443">
    <property type="component" value="Unassembled WGS sequence"/>
</dbReference>
<evidence type="ECO:0000313" key="5">
    <source>
        <dbReference type="EMBL" id="RPF53407.1"/>
    </source>
</evidence>
<dbReference type="PROSITE" id="PS51782">
    <property type="entry name" value="LYSM"/>
    <property type="match status" value="2"/>
</dbReference>
<dbReference type="SUPFAM" id="SSF50685">
    <property type="entry name" value="Barwin-like endoglucanases"/>
    <property type="match status" value="1"/>
</dbReference>
<dbReference type="Pfam" id="PF06725">
    <property type="entry name" value="3D"/>
    <property type="match status" value="1"/>
</dbReference>
<dbReference type="GO" id="GO:0019867">
    <property type="term" value="C:outer membrane"/>
    <property type="evidence" value="ECO:0007669"/>
    <property type="project" value="InterPro"/>
</dbReference>
<evidence type="ECO:0000256" key="3">
    <source>
        <dbReference type="SAM" id="SignalP"/>
    </source>
</evidence>
<feature type="chain" id="PRO_5038568194" evidence="3">
    <location>
        <begin position="27"/>
        <end position="252"/>
    </location>
</feature>
<dbReference type="GO" id="GO:0004553">
    <property type="term" value="F:hydrolase activity, hydrolyzing O-glycosyl compounds"/>
    <property type="evidence" value="ECO:0007669"/>
    <property type="project" value="InterPro"/>
</dbReference>
<dbReference type="SUPFAM" id="SSF54106">
    <property type="entry name" value="LysM domain"/>
    <property type="match status" value="2"/>
</dbReference>
<dbReference type="InterPro" id="IPR036779">
    <property type="entry name" value="LysM_dom_sf"/>
</dbReference>
<sequence length="252" mass="27298">MKKTILSLVGGIILTGFGFTSASAEAEYEIQPGDTVSEIAEEYSSTTDEVMKLNNLSSSLIYAGDTLEIDNQKTIEVQQGDTLSELARDLNVEMKDLKEWNSLDSDLILIGQELELNLSLNALKQFDEFMVNRDGSQTTTSPEPKETSESNNEEEAKETLTMESTAYTAECAGCSGITATGINLNQDRDKKVVAVDPDVIPLGTKVHVEGYGEAIAGDTGGAIQGNRIDVHLPTKSEARQWGIKTVDVTILE</sequence>
<comment type="caution">
    <text evidence="5">The sequence shown here is derived from an EMBL/GenBank/DDBJ whole genome shotgun (WGS) entry which is preliminary data.</text>
</comment>
<gene>
    <name evidence="5" type="ORF">EDC24_1906</name>
</gene>
<feature type="domain" description="LysM" evidence="4">
    <location>
        <begin position="26"/>
        <end position="69"/>
    </location>
</feature>
<feature type="domain" description="LysM" evidence="4">
    <location>
        <begin position="73"/>
        <end position="116"/>
    </location>
</feature>
<feature type="signal peptide" evidence="3">
    <location>
        <begin position="1"/>
        <end position="26"/>
    </location>
</feature>
<keyword evidence="6" id="KW-1185">Reference proteome</keyword>
<accession>A0A3N5B7W8</accession>
<dbReference type="OrthoDB" id="9798935at2"/>
<dbReference type="InterPro" id="IPR018392">
    <property type="entry name" value="LysM"/>
</dbReference>
<dbReference type="InterPro" id="IPR051933">
    <property type="entry name" value="Resuscitation_pf_RpfB"/>
</dbReference>
<dbReference type="PANTHER" id="PTHR39160:SF6">
    <property type="entry name" value="CELL WALL-BINDING PROTEIN YOCH"/>
    <property type="match status" value="1"/>
</dbReference>
<dbReference type="RefSeq" id="WP_124221918.1">
    <property type="nucleotide sequence ID" value="NZ_RKRF01000009.1"/>
</dbReference>
<organism evidence="5 6">
    <name type="scientific">Aquisalibacillus elongatus</name>
    <dbReference type="NCBI Taxonomy" id="485577"/>
    <lineage>
        <taxon>Bacteria</taxon>
        <taxon>Bacillati</taxon>
        <taxon>Bacillota</taxon>
        <taxon>Bacilli</taxon>
        <taxon>Bacillales</taxon>
        <taxon>Bacillaceae</taxon>
        <taxon>Aquisalibacillus</taxon>
    </lineage>
</organism>
<dbReference type="SMART" id="SM00257">
    <property type="entry name" value="LysM"/>
    <property type="match status" value="2"/>
</dbReference>
<reference evidence="5 6" key="1">
    <citation type="submission" date="2018-11" db="EMBL/GenBank/DDBJ databases">
        <title>Genomic Encyclopedia of Type Strains, Phase IV (KMG-IV): sequencing the most valuable type-strain genomes for metagenomic binning, comparative biology and taxonomic classification.</title>
        <authorList>
            <person name="Goeker M."/>
        </authorList>
    </citation>
    <scope>NUCLEOTIDE SEQUENCE [LARGE SCALE GENOMIC DNA]</scope>
    <source>
        <strain evidence="5 6">DSM 18090</strain>
    </source>
</reference>
<feature type="region of interest" description="Disordered" evidence="2">
    <location>
        <begin position="134"/>
        <end position="161"/>
    </location>
</feature>
<dbReference type="GO" id="GO:0009254">
    <property type="term" value="P:peptidoglycan turnover"/>
    <property type="evidence" value="ECO:0007669"/>
    <property type="project" value="InterPro"/>
</dbReference>
<evidence type="ECO:0000256" key="1">
    <source>
        <dbReference type="ARBA" id="ARBA00022729"/>
    </source>
</evidence>
<dbReference type="CDD" id="cd22786">
    <property type="entry name" value="DPBB_YuiC-like"/>
    <property type="match status" value="1"/>
</dbReference>
<keyword evidence="1 3" id="KW-0732">Signal</keyword>
<dbReference type="InterPro" id="IPR036908">
    <property type="entry name" value="RlpA-like_sf"/>
</dbReference>